<organism evidence="1 2">
    <name type="scientific">[Clostridium] asparagiforme DSM 15981</name>
    <dbReference type="NCBI Taxonomy" id="518636"/>
    <lineage>
        <taxon>Bacteria</taxon>
        <taxon>Bacillati</taxon>
        <taxon>Bacillota</taxon>
        <taxon>Clostridia</taxon>
        <taxon>Lachnospirales</taxon>
        <taxon>Lachnospiraceae</taxon>
        <taxon>Enterocloster</taxon>
    </lineage>
</organism>
<proteinExistence type="predicted"/>
<evidence type="ECO:0000313" key="2">
    <source>
        <dbReference type="Proteomes" id="UP000004756"/>
    </source>
</evidence>
<evidence type="ECO:0000313" key="1">
    <source>
        <dbReference type="EMBL" id="EEG52943.1"/>
    </source>
</evidence>
<dbReference type="HOGENOM" id="CLU_2615672_0_0_9"/>
<accession>C0D6V6</accession>
<dbReference type="AlphaFoldDB" id="C0D6V6"/>
<dbReference type="EMBL" id="ACCJ01000413">
    <property type="protein sequence ID" value="EEG52943.1"/>
    <property type="molecule type" value="Genomic_DNA"/>
</dbReference>
<sequence>MTIYLRKYIIEIVKRGKALTNTRRKEMHEDMSVFKSYLRRLLQDLKDLKEALKSKEYERAEIMVDKLIEDTQKGIEDN</sequence>
<name>C0D6V6_9FIRM</name>
<comment type="caution">
    <text evidence="1">The sequence shown here is derived from an EMBL/GenBank/DDBJ whole genome shotgun (WGS) entry which is preliminary data.</text>
</comment>
<reference evidence="1 2" key="2">
    <citation type="submission" date="2009-02" db="EMBL/GenBank/DDBJ databases">
        <title>Draft genome sequence of Clostridium asparagiforme (DSM 15981).</title>
        <authorList>
            <person name="Sudarsanam P."/>
            <person name="Ley R."/>
            <person name="Guruge J."/>
            <person name="Turnbaugh P.J."/>
            <person name="Mahowald M."/>
            <person name="Liep D."/>
            <person name="Gordon J."/>
        </authorList>
    </citation>
    <scope>NUCLEOTIDE SEQUENCE [LARGE SCALE GENOMIC DNA]</scope>
    <source>
        <strain evidence="1 2">DSM 15981</strain>
    </source>
</reference>
<protein>
    <submittedName>
        <fullName evidence="1">Uncharacterized protein</fullName>
    </submittedName>
</protein>
<gene>
    <name evidence="1" type="ORF">CLOSTASPAR_05003</name>
</gene>
<reference evidence="1 2" key="1">
    <citation type="submission" date="2009-01" db="EMBL/GenBank/DDBJ databases">
        <authorList>
            <person name="Fulton L."/>
            <person name="Clifton S."/>
            <person name="Fulton B."/>
            <person name="Xu J."/>
            <person name="Minx P."/>
            <person name="Pepin K.H."/>
            <person name="Johnson M."/>
            <person name="Bhonagiri V."/>
            <person name="Nash W.E."/>
            <person name="Mardis E.R."/>
            <person name="Wilson R.K."/>
        </authorList>
    </citation>
    <scope>NUCLEOTIDE SEQUENCE [LARGE SCALE GENOMIC DNA]</scope>
    <source>
        <strain evidence="1 2">DSM 15981</strain>
    </source>
</reference>
<keyword evidence="2" id="KW-1185">Reference proteome</keyword>
<dbReference type="Proteomes" id="UP000004756">
    <property type="component" value="Unassembled WGS sequence"/>
</dbReference>